<proteinExistence type="predicted"/>
<feature type="signal peptide" evidence="1">
    <location>
        <begin position="1"/>
        <end position="21"/>
    </location>
</feature>
<keyword evidence="3" id="KW-1185">Reference proteome</keyword>
<dbReference type="EMBL" id="WQLA01000006">
    <property type="protein sequence ID" value="MVN92533.1"/>
    <property type="molecule type" value="Genomic_DNA"/>
</dbReference>
<dbReference type="PROSITE" id="PS51257">
    <property type="entry name" value="PROKAR_LIPOPROTEIN"/>
    <property type="match status" value="1"/>
</dbReference>
<dbReference type="Proteomes" id="UP000434850">
    <property type="component" value="Unassembled WGS sequence"/>
</dbReference>
<sequence length="225" mass="24679">MKTKLLTITICAFLCAFMSCKKEQSSSQPDQETTGVSVVDKALINEVVTLSSYTERKAAYTDILSGTERYTVWAERSQAILNSGVLNSEQAGLFKQAVAKLNVLLFTSKTERYGQSAFFDEWKIKATKVFTQAQLRYLISDVAKFDKEVFVGLGKSNSNNLSLSYKTVLGSGCGCSVISDWCGSQGDCLRVEGCTANGYCGTFLIYECNGKCSLVMAEEQHEDEG</sequence>
<gene>
    <name evidence="2" type="ORF">GO816_15450</name>
</gene>
<feature type="chain" id="PRO_5026121496" evidence="1">
    <location>
        <begin position="22"/>
        <end position="225"/>
    </location>
</feature>
<accession>A0A6I4IQX8</accession>
<dbReference type="RefSeq" id="WP_157542844.1">
    <property type="nucleotide sequence ID" value="NZ_WQLA01000006.1"/>
</dbReference>
<evidence type="ECO:0000313" key="3">
    <source>
        <dbReference type="Proteomes" id="UP000434850"/>
    </source>
</evidence>
<name>A0A6I4IQX8_9SPHI</name>
<organism evidence="2 3">
    <name type="scientific">Mucilaginibacter aquatilis</name>
    <dbReference type="NCBI Taxonomy" id="1517760"/>
    <lineage>
        <taxon>Bacteria</taxon>
        <taxon>Pseudomonadati</taxon>
        <taxon>Bacteroidota</taxon>
        <taxon>Sphingobacteriia</taxon>
        <taxon>Sphingobacteriales</taxon>
        <taxon>Sphingobacteriaceae</taxon>
        <taxon>Mucilaginibacter</taxon>
    </lineage>
</organism>
<keyword evidence="1" id="KW-0732">Signal</keyword>
<evidence type="ECO:0000256" key="1">
    <source>
        <dbReference type="SAM" id="SignalP"/>
    </source>
</evidence>
<comment type="caution">
    <text evidence="2">The sequence shown here is derived from an EMBL/GenBank/DDBJ whole genome shotgun (WGS) entry which is preliminary data.</text>
</comment>
<reference evidence="2 3" key="1">
    <citation type="submission" date="2019-12" db="EMBL/GenBank/DDBJ databases">
        <title>Mucilaginibacter sp. HME9299 genome sequencing and assembly.</title>
        <authorList>
            <person name="Kang H."/>
            <person name="Kim H."/>
            <person name="Joh K."/>
        </authorList>
    </citation>
    <scope>NUCLEOTIDE SEQUENCE [LARGE SCALE GENOMIC DNA]</scope>
    <source>
        <strain evidence="2 3">HME9299</strain>
    </source>
</reference>
<dbReference type="AlphaFoldDB" id="A0A6I4IQX8"/>
<protein>
    <submittedName>
        <fullName evidence="2">Bacteriocin fulvocin C-related protein</fullName>
    </submittedName>
</protein>
<dbReference type="NCBIfam" id="NF033852">
    <property type="entry name" value="fulvocin_rel"/>
    <property type="match status" value="1"/>
</dbReference>
<evidence type="ECO:0000313" key="2">
    <source>
        <dbReference type="EMBL" id="MVN92533.1"/>
    </source>
</evidence>
<dbReference type="OrthoDB" id="3689067at2"/>